<reference evidence="1" key="1">
    <citation type="submission" date="2019-08" db="EMBL/GenBank/DDBJ databases">
        <authorList>
            <person name="Kucharzyk K."/>
            <person name="Murdoch R.W."/>
            <person name="Higgins S."/>
            <person name="Loffler F."/>
        </authorList>
    </citation>
    <scope>NUCLEOTIDE SEQUENCE</scope>
</reference>
<evidence type="ECO:0000313" key="1">
    <source>
        <dbReference type="EMBL" id="MPN06723.1"/>
    </source>
</evidence>
<proteinExistence type="predicted"/>
<accession>A0A645F239</accession>
<organism evidence="1">
    <name type="scientific">bioreactor metagenome</name>
    <dbReference type="NCBI Taxonomy" id="1076179"/>
    <lineage>
        <taxon>unclassified sequences</taxon>
        <taxon>metagenomes</taxon>
        <taxon>ecological metagenomes</taxon>
    </lineage>
</organism>
<comment type="caution">
    <text evidence="1">The sequence shown here is derived from an EMBL/GenBank/DDBJ whole genome shotgun (WGS) entry which is preliminary data.</text>
</comment>
<dbReference type="AlphaFoldDB" id="A0A645F239"/>
<dbReference type="EMBL" id="VSSQ01052656">
    <property type="protein sequence ID" value="MPN06723.1"/>
    <property type="molecule type" value="Genomic_DNA"/>
</dbReference>
<sequence>MFDDILLVISGFAKHFQVRIDLLDQLLESQGNAHLRVCNLSKYIITAHIHLSLTKQLRSTSLDSLESGLVLMALVGDNGNLFRCSSIGTVLLHIGIGLQKELDVRVEQCIIGN</sequence>
<name>A0A645F239_9ZZZZ</name>
<protein>
    <submittedName>
        <fullName evidence="1">Uncharacterized protein</fullName>
    </submittedName>
</protein>
<gene>
    <name evidence="1" type="ORF">SDC9_153979</name>
</gene>